<dbReference type="EMBL" id="HBUE01047588">
    <property type="protein sequence ID" value="CAG6463229.1"/>
    <property type="molecule type" value="Transcribed_RNA"/>
</dbReference>
<protein>
    <submittedName>
        <fullName evidence="1">(northern house mosquito) hypothetical protein</fullName>
    </submittedName>
</protein>
<proteinExistence type="predicted"/>
<accession>A0A8D8NE21</accession>
<organism evidence="1">
    <name type="scientific">Culex pipiens</name>
    <name type="common">House mosquito</name>
    <dbReference type="NCBI Taxonomy" id="7175"/>
    <lineage>
        <taxon>Eukaryota</taxon>
        <taxon>Metazoa</taxon>
        <taxon>Ecdysozoa</taxon>
        <taxon>Arthropoda</taxon>
        <taxon>Hexapoda</taxon>
        <taxon>Insecta</taxon>
        <taxon>Pterygota</taxon>
        <taxon>Neoptera</taxon>
        <taxon>Endopterygota</taxon>
        <taxon>Diptera</taxon>
        <taxon>Nematocera</taxon>
        <taxon>Culicoidea</taxon>
        <taxon>Culicidae</taxon>
        <taxon>Culicinae</taxon>
        <taxon>Culicini</taxon>
        <taxon>Culex</taxon>
        <taxon>Culex</taxon>
    </lineage>
</organism>
<dbReference type="EMBL" id="HBUE01266225">
    <property type="protein sequence ID" value="CAG6561430.1"/>
    <property type="molecule type" value="Transcribed_RNA"/>
</dbReference>
<sequence length="127" mass="14687">MLSCGVDLHYRYPDPRHQKLRQVLLLPGHLPVHYHLHPADPIGNPAGRMGRHQVLLHPAVGQTANRPGVVRGRHAVLLLADDLLRRTDRVLVLQRLPQQHLPSRRNHHLAGHFHFNDRRLHRVRGDR</sequence>
<dbReference type="AlphaFoldDB" id="A0A8D8NE21"/>
<dbReference type="EMBL" id="HBUE01047589">
    <property type="protein sequence ID" value="CAG6463232.1"/>
    <property type="molecule type" value="Transcribed_RNA"/>
</dbReference>
<reference evidence="1" key="1">
    <citation type="submission" date="2021-05" db="EMBL/GenBank/DDBJ databases">
        <authorList>
            <person name="Alioto T."/>
            <person name="Alioto T."/>
            <person name="Gomez Garrido J."/>
        </authorList>
    </citation>
    <scope>NUCLEOTIDE SEQUENCE</scope>
</reference>
<name>A0A8D8NE21_CULPI</name>
<evidence type="ECO:0000313" key="1">
    <source>
        <dbReference type="EMBL" id="CAG6561430.1"/>
    </source>
</evidence>
<dbReference type="EMBL" id="HBUE01161032">
    <property type="protein sequence ID" value="CAG6510026.1"/>
    <property type="molecule type" value="Transcribed_RNA"/>
</dbReference>